<dbReference type="AlphaFoldDB" id="A0A9D4B3Q9"/>
<feature type="domain" description="LRRCT" evidence="6">
    <location>
        <begin position="222"/>
        <end position="274"/>
    </location>
</feature>
<dbReference type="InterPro" id="IPR001611">
    <property type="entry name" value="Leu-rich_rpt"/>
</dbReference>
<name>A0A9D4B3Q9_9SAUR</name>
<feature type="transmembrane region" description="Helical" evidence="5">
    <location>
        <begin position="289"/>
        <end position="311"/>
    </location>
</feature>
<dbReference type="EMBL" id="JAHDVG010000472">
    <property type="protein sequence ID" value="KAH1179429.1"/>
    <property type="molecule type" value="Genomic_DNA"/>
</dbReference>
<sequence>MRALRQRLLAFQQAKVDQTFLNERKNLYIMKLIFELILIWGLMKTSRFQCVLEKEYFCSSIPDNFPEGLTSVLFVVTKIGVINSSVFNSPNLKSVTSLALANSGITRIEPGAFYAFRSLIKLSLYQNNLTTVMASWLSKPGHLENLTVSQNVIQEIGPHMLSSFSNLTTLNLASNRIHMIAGGSLKNLSKLTFIDLSGNNLSTLTRHVFSGLMSPIMKLGDNPWNCSCELQDFGLFLQELMNASVLEDASSVVCQSPQALKGIPVWNISDFNCPPILTSTSFENDFYKVGLPAMLLCLVLFSFLLLLLLLWKVKRDKKQVQPGKEATVENSHEKLTGHLNKMTERLRSRGLSDEKVQTTVKIDKIQQNRMQKTRAKSASPILLRTEFQHSSSQPHRPTDGNQEQPKTFCTVIDEKACMKNEDCNNVMELWYFNSLQDCNKKAMRNHNANTSPTELCIETPKKDSSELLKQSLQDHGISQVHWNDEIKGRGNMENAEPLLYLSVASTTEESPSVPGTKQKDAVSRNVNMRLCSLRRVLTWPYEKSKRDESQNTLNSDDFFKAPFCMLTSDPGVPAAVRKTEVKDEQNQYNFYLHTVKEQKAIHDYSSGKPNLKKEAKPANKLVSPLKKGAKQIATMENACISVPGKGFRGSETVKKNKNNKDIPLQAGFCRDSLHSPASSDKSGHTSSPCDNTLLENNEYTFIDLLHEVVENRGRWTRQRWKQTHQVRIASHPPMKSK</sequence>
<dbReference type="PANTHER" id="PTHR24369">
    <property type="entry name" value="ANTIGEN BSP, PUTATIVE-RELATED"/>
    <property type="match status" value="1"/>
</dbReference>
<evidence type="ECO:0000256" key="3">
    <source>
        <dbReference type="ARBA" id="ARBA00022737"/>
    </source>
</evidence>
<dbReference type="InterPro" id="IPR003591">
    <property type="entry name" value="Leu-rich_rpt_typical-subtyp"/>
</dbReference>
<evidence type="ECO:0000256" key="2">
    <source>
        <dbReference type="ARBA" id="ARBA00022729"/>
    </source>
</evidence>
<gene>
    <name evidence="7" type="ORF">KIL84_022012</name>
</gene>
<dbReference type="SUPFAM" id="SSF52058">
    <property type="entry name" value="L domain-like"/>
    <property type="match status" value="1"/>
</dbReference>
<comment type="caution">
    <text evidence="7">The sequence shown here is derived from an EMBL/GenBank/DDBJ whole genome shotgun (WGS) entry which is preliminary data.</text>
</comment>
<dbReference type="Proteomes" id="UP000827986">
    <property type="component" value="Unassembled WGS sequence"/>
</dbReference>
<dbReference type="InterPro" id="IPR000483">
    <property type="entry name" value="Cys-rich_flank_reg_C"/>
</dbReference>
<evidence type="ECO:0000256" key="4">
    <source>
        <dbReference type="SAM" id="MobiDB-lite"/>
    </source>
</evidence>
<feature type="region of interest" description="Disordered" evidence="4">
    <location>
        <begin position="670"/>
        <end position="690"/>
    </location>
</feature>
<evidence type="ECO:0000256" key="1">
    <source>
        <dbReference type="ARBA" id="ARBA00022614"/>
    </source>
</evidence>
<accession>A0A9D4B3Q9</accession>
<dbReference type="SMART" id="SM00369">
    <property type="entry name" value="LRR_TYP"/>
    <property type="match status" value="4"/>
</dbReference>
<protein>
    <recommendedName>
        <fullName evidence="6">LRRCT domain-containing protein</fullName>
    </recommendedName>
</protein>
<keyword evidence="5" id="KW-0812">Transmembrane</keyword>
<evidence type="ECO:0000259" key="6">
    <source>
        <dbReference type="SMART" id="SM00082"/>
    </source>
</evidence>
<dbReference type="OrthoDB" id="1055097at2759"/>
<keyword evidence="5" id="KW-0472">Membrane</keyword>
<keyword evidence="5" id="KW-1133">Transmembrane helix</keyword>
<dbReference type="SMART" id="SM00082">
    <property type="entry name" value="LRRCT"/>
    <property type="match status" value="1"/>
</dbReference>
<dbReference type="Gene3D" id="3.80.10.10">
    <property type="entry name" value="Ribonuclease Inhibitor"/>
    <property type="match status" value="2"/>
</dbReference>
<organism evidence="7 8">
    <name type="scientific">Mauremys mutica</name>
    <name type="common">yellowpond turtle</name>
    <dbReference type="NCBI Taxonomy" id="74926"/>
    <lineage>
        <taxon>Eukaryota</taxon>
        <taxon>Metazoa</taxon>
        <taxon>Chordata</taxon>
        <taxon>Craniata</taxon>
        <taxon>Vertebrata</taxon>
        <taxon>Euteleostomi</taxon>
        <taxon>Archelosauria</taxon>
        <taxon>Testudinata</taxon>
        <taxon>Testudines</taxon>
        <taxon>Cryptodira</taxon>
        <taxon>Durocryptodira</taxon>
        <taxon>Testudinoidea</taxon>
        <taxon>Geoemydidae</taxon>
        <taxon>Geoemydinae</taxon>
        <taxon>Mauremys</taxon>
    </lineage>
</organism>
<evidence type="ECO:0000256" key="5">
    <source>
        <dbReference type="SAM" id="Phobius"/>
    </source>
</evidence>
<dbReference type="Pfam" id="PF13855">
    <property type="entry name" value="LRR_8"/>
    <property type="match status" value="2"/>
</dbReference>
<feature type="compositionally biased region" description="Polar residues" evidence="4">
    <location>
        <begin position="675"/>
        <end position="690"/>
    </location>
</feature>
<dbReference type="InterPro" id="IPR050541">
    <property type="entry name" value="LRR_TM_domain-containing"/>
</dbReference>
<keyword evidence="3" id="KW-0677">Repeat</keyword>
<dbReference type="InterPro" id="IPR032675">
    <property type="entry name" value="LRR_dom_sf"/>
</dbReference>
<dbReference type="PANTHER" id="PTHR24369:SF213">
    <property type="entry name" value="INSULIN LIKE GROWTH FACTOR BINDING PROTEIN ACID LABILE SUBUNIT"/>
    <property type="match status" value="1"/>
</dbReference>
<evidence type="ECO:0000313" key="8">
    <source>
        <dbReference type="Proteomes" id="UP000827986"/>
    </source>
</evidence>
<keyword evidence="8" id="KW-1185">Reference proteome</keyword>
<dbReference type="PROSITE" id="PS51450">
    <property type="entry name" value="LRR"/>
    <property type="match status" value="1"/>
</dbReference>
<reference evidence="7" key="1">
    <citation type="submission" date="2021-09" db="EMBL/GenBank/DDBJ databases">
        <title>The genome of Mauremys mutica provides insights into the evolution of semi-aquatic lifestyle.</title>
        <authorList>
            <person name="Gong S."/>
            <person name="Gao Y."/>
        </authorList>
    </citation>
    <scope>NUCLEOTIDE SEQUENCE</scope>
    <source>
        <strain evidence="7">MM-2020</strain>
        <tissue evidence="7">Muscle</tissue>
    </source>
</reference>
<dbReference type="GO" id="GO:0005886">
    <property type="term" value="C:plasma membrane"/>
    <property type="evidence" value="ECO:0007669"/>
    <property type="project" value="TreeGrafter"/>
</dbReference>
<keyword evidence="2" id="KW-0732">Signal</keyword>
<evidence type="ECO:0000313" key="7">
    <source>
        <dbReference type="EMBL" id="KAH1179429.1"/>
    </source>
</evidence>
<keyword evidence="1" id="KW-0433">Leucine-rich repeat</keyword>
<proteinExistence type="predicted"/>